<dbReference type="InterPro" id="IPR001830">
    <property type="entry name" value="Glyco_trans_20"/>
</dbReference>
<accession>A0A7M5XC49</accession>
<dbReference type="Gene3D" id="3.40.50.1000">
    <property type="entry name" value="HAD superfamily/HAD-like"/>
    <property type="match status" value="1"/>
</dbReference>
<dbReference type="Pfam" id="PF00982">
    <property type="entry name" value="Glyco_transf_20"/>
    <property type="match status" value="1"/>
</dbReference>
<comment type="similarity">
    <text evidence="2">In the C-terminal section; belongs to the trehalose phosphatase family.</text>
</comment>
<dbReference type="AlphaFoldDB" id="A0A7M5XC49"/>
<dbReference type="NCBIfam" id="NF011071">
    <property type="entry name" value="PRK14501.1"/>
    <property type="match status" value="1"/>
</dbReference>
<dbReference type="GO" id="GO:0005829">
    <property type="term" value="C:cytosol"/>
    <property type="evidence" value="ECO:0007669"/>
    <property type="project" value="TreeGrafter"/>
</dbReference>
<dbReference type="NCBIfam" id="TIGR00685">
    <property type="entry name" value="T6PP"/>
    <property type="match status" value="1"/>
</dbReference>
<dbReference type="CDD" id="cd01627">
    <property type="entry name" value="HAD_TPP"/>
    <property type="match status" value="1"/>
</dbReference>
<sequence length="802" mass="90629">MPPMCQTEDEQPSASSLIVVSNRLPFVLKKKEDGTLYRAPSAGGLVTAVAPVMVRSGGLWIGWPGTYLDENVKVPESDPDDVSPTAGLKSRQICPVNLDKEDYEAYYNGCCNGTFWPLFHSMPDRAVFDINYWTAYKRVNENFSDAVLKSLRQINKDKPDQVPIVWIHDYHLMLAANTIRQVADEENLQCKLGFFLHIPFPPWDIVKILPWHDMILQGILACDLVGFHTNDYCVNFIDCCQRGLGSRVDRRAMLCEHGGRSVRIRALPIGIPYKHFEALANSAPPNSISNESIRIILGVDRLDYTKGIKKRFLAYKKLLENNPKYIEKVLFLQIAVPSRTDVKEYQDLKEEIDKLVGMINGKFSTSKWSPVRYIYGQINQIELAGFYRDADIAFVTPLRDGMNLVAKEFVACRVAKPGVLILSPFAGAGEMMHEAIRVNPYEIDSVAKELDRALSMPDDEREVRMNALRAREKVTDVDFWMKRFLTNIGTLIQEDGEEVLPTKMQPLSIEDFNSYLAPYVGDRALLALLLDYDGTLAPIAPTPAMAKIPTETKRVLERLSNHPDVFIAVISGRSVDDVKSMVGIEGITYAGNHGLDILHNDGSKFVHPMPAEHQERLARMLKQLHEEVCQHGAWVENKGVLLTYHYREVPLEKRNELIEKARQLITDSGFIAGQAHCALEIKPPNVNWNRGRASIHILRTAFGVDWSERVRILFAGDDVTDEDAMKALKGMAISFRIVNNHMTKTMADKRLPSTDSVVTLLKWVERHMSTRKPRPENVGRRKYSPKSSKFNQETSSIVTLPA</sequence>
<dbReference type="Gene3D" id="3.40.50.2000">
    <property type="entry name" value="Glycogen Phosphorylase B"/>
    <property type="match status" value="2"/>
</dbReference>
<dbReference type="EnsemblMetazoa" id="CLYHEMT020907.1">
    <property type="protein sequence ID" value="CLYHEMP020907.1"/>
    <property type="gene ID" value="CLYHEMG020907"/>
</dbReference>
<dbReference type="NCBIfam" id="TIGR01484">
    <property type="entry name" value="HAD-SF-IIB"/>
    <property type="match status" value="1"/>
</dbReference>
<dbReference type="SUPFAM" id="SSF56784">
    <property type="entry name" value="HAD-like"/>
    <property type="match status" value="1"/>
</dbReference>
<dbReference type="FunFam" id="3.40.50.2000:FF:000113">
    <property type="entry name" value="Alpha,alpha-trehalose-phosphate synthase"/>
    <property type="match status" value="1"/>
</dbReference>
<comment type="similarity">
    <text evidence="1">In the N-terminal section; belongs to the glycosyltransferase 20 family.</text>
</comment>
<dbReference type="SUPFAM" id="SSF53756">
    <property type="entry name" value="UDP-Glycosyltransferase/glycogen phosphorylase"/>
    <property type="match status" value="1"/>
</dbReference>
<evidence type="ECO:0000256" key="3">
    <source>
        <dbReference type="SAM" id="MobiDB-lite"/>
    </source>
</evidence>
<protein>
    <submittedName>
        <fullName evidence="4">Uncharacterized protein</fullName>
    </submittedName>
</protein>
<dbReference type="CDD" id="cd03788">
    <property type="entry name" value="GT20_TPS"/>
    <property type="match status" value="1"/>
</dbReference>
<evidence type="ECO:0000256" key="2">
    <source>
        <dbReference type="ARBA" id="ARBA00006330"/>
    </source>
</evidence>
<keyword evidence="5" id="KW-1185">Reference proteome</keyword>
<dbReference type="InterPro" id="IPR036412">
    <property type="entry name" value="HAD-like_sf"/>
</dbReference>
<dbReference type="OrthoDB" id="755951at2759"/>
<dbReference type="FunFam" id="3.40.50.2000:FF:000150">
    <property type="entry name" value="Trehalose-6-phosphate synthase"/>
    <property type="match status" value="1"/>
</dbReference>
<dbReference type="InterPro" id="IPR006379">
    <property type="entry name" value="HAD-SF_hydro_IIB"/>
</dbReference>
<dbReference type="Pfam" id="PF02358">
    <property type="entry name" value="Trehalose_PPase"/>
    <property type="match status" value="1"/>
</dbReference>
<dbReference type="PANTHER" id="PTHR10788:SF106">
    <property type="entry name" value="BCDNA.GH08860"/>
    <property type="match status" value="1"/>
</dbReference>
<evidence type="ECO:0000256" key="1">
    <source>
        <dbReference type="ARBA" id="ARBA00005409"/>
    </source>
</evidence>
<organism evidence="4 5">
    <name type="scientific">Clytia hemisphaerica</name>
    <dbReference type="NCBI Taxonomy" id="252671"/>
    <lineage>
        <taxon>Eukaryota</taxon>
        <taxon>Metazoa</taxon>
        <taxon>Cnidaria</taxon>
        <taxon>Hydrozoa</taxon>
        <taxon>Hydroidolina</taxon>
        <taxon>Leptothecata</taxon>
        <taxon>Obeliida</taxon>
        <taxon>Clytiidae</taxon>
        <taxon>Clytia</taxon>
    </lineage>
</organism>
<evidence type="ECO:0000313" key="5">
    <source>
        <dbReference type="Proteomes" id="UP000594262"/>
    </source>
</evidence>
<dbReference type="PANTHER" id="PTHR10788">
    <property type="entry name" value="TREHALOSE-6-PHOSPHATE SYNTHASE"/>
    <property type="match status" value="1"/>
</dbReference>
<evidence type="ECO:0000313" key="4">
    <source>
        <dbReference type="EnsemblMetazoa" id="CLYHEMP020907.1"/>
    </source>
</evidence>
<dbReference type="GO" id="GO:0003825">
    <property type="term" value="F:alpha,alpha-trehalose-phosphate synthase (UDP-forming) activity"/>
    <property type="evidence" value="ECO:0007669"/>
    <property type="project" value="TreeGrafter"/>
</dbReference>
<dbReference type="FunFam" id="3.40.50.1000:FF:000324">
    <property type="entry name" value="Putative Alpha,alpha-trehalose-phosphate synthase"/>
    <property type="match status" value="1"/>
</dbReference>
<dbReference type="InterPro" id="IPR003337">
    <property type="entry name" value="Trehalose_PPase"/>
</dbReference>
<feature type="compositionally biased region" description="Polar residues" evidence="3">
    <location>
        <begin position="785"/>
        <end position="802"/>
    </location>
</feature>
<reference evidence="4" key="1">
    <citation type="submission" date="2021-01" db="UniProtKB">
        <authorList>
            <consortium name="EnsemblMetazoa"/>
        </authorList>
    </citation>
    <scope>IDENTIFICATION</scope>
</reference>
<dbReference type="GO" id="GO:0004805">
    <property type="term" value="F:trehalose-phosphatase activity"/>
    <property type="evidence" value="ECO:0007669"/>
    <property type="project" value="TreeGrafter"/>
</dbReference>
<dbReference type="Gene3D" id="3.30.70.1020">
    <property type="entry name" value="Trehalose-6-phosphate phosphatase related protein, domain 2"/>
    <property type="match status" value="1"/>
</dbReference>
<dbReference type="Proteomes" id="UP000594262">
    <property type="component" value="Unplaced"/>
</dbReference>
<name>A0A7M5XC49_9CNID</name>
<feature type="region of interest" description="Disordered" evidence="3">
    <location>
        <begin position="770"/>
        <end position="802"/>
    </location>
</feature>
<proteinExistence type="inferred from homology"/>
<feature type="compositionally biased region" description="Basic and acidic residues" evidence="3">
    <location>
        <begin position="770"/>
        <end position="779"/>
    </location>
</feature>
<dbReference type="InterPro" id="IPR023214">
    <property type="entry name" value="HAD_sf"/>
</dbReference>
<dbReference type="GO" id="GO:0005992">
    <property type="term" value="P:trehalose biosynthetic process"/>
    <property type="evidence" value="ECO:0007669"/>
    <property type="project" value="InterPro"/>
</dbReference>